<proteinExistence type="inferred from homology"/>
<dbReference type="SUPFAM" id="SSF111369">
    <property type="entry name" value="HlyD-like secretion proteins"/>
    <property type="match status" value="1"/>
</dbReference>
<evidence type="ECO:0000259" key="7">
    <source>
        <dbReference type="Pfam" id="PF25967"/>
    </source>
</evidence>
<dbReference type="AlphaFoldDB" id="A0A9D1M7E4"/>
<dbReference type="Gene3D" id="2.40.30.170">
    <property type="match status" value="1"/>
</dbReference>
<protein>
    <submittedName>
        <fullName evidence="9">Efflux RND transporter periplasmic adaptor subunit</fullName>
    </submittedName>
</protein>
<evidence type="ECO:0000313" key="10">
    <source>
        <dbReference type="Proteomes" id="UP000824112"/>
    </source>
</evidence>
<dbReference type="InterPro" id="IPR006143">
    <property type="entry name" value="RND_pump_MFP"/>
</dbReference>
<reference evidence="9" key="2">
    <citation type="journal article" date="2021" name="PeerJ">
        <title>Extensive microbial diversity within the chicken gut microbiome revealed by metagenomics and culture.</title>
        <authorList>
            <person name="Gilroy R."/>
            <person name="Ravi A."/>
            <person name="Getino M."/>
            <person name="Pursley I."/>
            <person name="Horton D.L."/>
            <person name="Alikhan N.F."/>
            <person name="Baker D."/>
            <person name="Gharbi K."/>
            <person name="Hall N."/>
            <person name="Watson M."/>
            <person name="Adriaenssens E.M."/>
            <person name="Foster-Nyarko E."/>
            <person name="Jarju S."/>
            <person name="Secka A."/>
            <person name="Antonio M."/>
            <person name="Oren A."/>
            <person name="Chaudhuri R.R."/>
            <person name="La Ragione R."/>
            <person name="Hildebrand F."/>
            <person name="Pallen M.J."/>
        </authorList>
    </citation>
    <scope>NUCLEOTIDE SEQUENCE</scope>
    <source>
        <strain evidence="9">CHK158-818</strain>
    </source>
</reference>
<evidence type="ECO:0000256" key="5">
    <source>
        <dbReference type="SAM" id="SignalP"/>
    </source>
</evidence>
<accession>A0A9D1M7E4</accession>
<dbReference type="Pfam" id="PF25990">
    <property type="entry name" value="Beta-barrel_YknX"/>
    <property type="match status" value="1"/>
</dbReference>
<evidence type="ECO:0000313" key="9">
    <source>
        <dbReference type="EMBL" id="HIU55273.1"/>
    </source>
</evidence>
<comment type="caution">
    <text evidence="9">The sequence shown here is derived from an EMBL/GenBank/DDBJ whole genome shotgun (WGS) entry which is preliminary data.</text>
</comment>
<keyword evidence="5" id="KW-0732">Signal</keyword>
<dbReference type="InterPro" id="IPR058636">
    <property type="entry name" value="Beta-barrel_YknX"/>
</dbReference>
<dbReference type="Gene3D" id="1.10.287.470">
    <property type="entry name" value="Helix hairpin bin"/>
    <property type="match status" value="1"/>
</dbReference>
<evidence type="ECO:0000256" key="4">
    <source>
        <dbReference type="SAM" id="MobiDB-lite"/>
    </source>
</evidence>
<feature type="region of interest" description="Disordered" evidence="4">
    <location>
        <begin position="361"/>
        <end position="398"/>
    </location>
</feature>
<dbReference type="InterPro" id="IPR058627">
    <property type="entry name" value="MdtA-like_C"/>
</dbReference>
<dbReference type="Pfam" id="PF25967">
    <property type="entry name" value="RND-MFP_C"/>
    <property type="match status" value="1"/>
</dbReference>
<dbReference type="GO" id="GO:1990281">
    <property type="term" value="C:efflux pump complex"/>
    <property type="evidence" value="ECO:0007669"/>
    <property type="project" value="TreeGrafter"/>
</dbReference>
<feature type="chain" id="PRO_5039087385" evidence="5">
    <location>
        <begin position="26"/>
        <end position="398"/>
    </location>
</feature>
<keyword evidence="3" id="KW-0813">Transport</keyword>
<dbReference type="EMBL" id="DVNA01000130">
    <property type="protein sequence ID" value="HIU55273.1"/>
    <property type="molecule type" value="Genomic_DNA"/>
</dbReference>
<dbReference type="FunFam" id="2.40.30.170:FF:000010">
    <property type="entry name" value="Efflux RND transporter periplasmic adaptor subunit"/>
    <property type="match status" value="1"/>
</dbReference>
<evidence type="ECO:0000256" key="3">
    <source>
        <dbReference type="ARBA" id="ARBA00022448"/>
    </source>
</evidence>
<gene>
    <name evidence="9" type="ORF">IAB03_05650</name>
</gene>
<dbReference type="Pfam" id="PF25917">
    <property type="entry name" value="BSH_RND"/>
    <property type="match status" value="1"/>
</dbReference>
<feature type="domain" description="Multidrug resistance protein MdtA-like C-terminal permuted SH3" evidence="7">
    <location>
        <begin position="312"/>
        <end position="361"/>
    </location>
</feature>
<feature type="signal peptide" evidence="5">
    <location>
        <begin position="1"/>
        <end position="25"/>
    </location>
</feature>
<evidence type="ECO:0000256" key="2">
    <source>
        <dbReference type="ARBA" id="ARBA00009477"/>
    </source>
</evidence>
<dbReference type="PROSITE" id="PS51257">
    <property type="entry name" value="PROKAR_LIPOPROTEIN"/>
    <property type="match status" value="1"/>
</dbReference>
<dbReference type="PANTHER" id="PTHR30469">
    <property type="entry name" value="MULTIDRUG RESISTANCE PROTEIN MDTA"/>
    <property type="match status" value="1"/>
</dbReference>
<comment type="subcellular location">
    <subcellularLocation>
        <location evidence="1">Cell envelope</location>
    </subcellularLocation>
</comment>
<feature type="domain" description="Multidrug resistance protein MdtA-like barrel-sandwich hybrid" evidence="6">
    <location>
        <begin position="60"/>
        <end position="198"/>
    </location>
</feature>
<dbReference type="PANTHER" id="PTHR30469:SF33">
    <property type="entry name" value="SLR1207 PROTEIN"/>
    <property type="match status" value="1"/>
</dbReference>
<dbReference type="Gene3D" id="2.40.420.20">
    <property type="match status" value="1"/>
</dbReference>
<evidence type="ECO:0000256" key="1">
    <source>
        <dbReference type="ARBA" id="ARBA00004196"/>
    </source>
</evidence>
<evidence type="ECO:0000259" key="6">
    <source>
        <dbReference type="Pfam" id="PF25917"/>
    </source>
</evidence>
<comment type="similarity">
    <text evidence="2">Belongs to the membrane fusion protein (MFP) (TC 8.A.1) family.</text>
</comment>
<dbReference type="Proteomes" id="UP000824112">
    <property type="component" value="Unassembled WGS sequence"/>
</dbReference>
<evidence type="ECO:0000259" key="8">
    <source>
        <dbReference type="Pfam" id="PF25990"/>
    </source>
</evidence>
<dbReference type="NCBIfam" id="TIGR01730">
    <property type="entry name" value="RND_mfp"/>
    <property type="match status" value="1"/>
</dbReference>
<dbReference type="GO" id="GO:0015562">
    <property type="term" value="F:efflux transmembrane transporter activity"/>
    <property type="evidence" value="ECO:0007669"/>
    <property type="project" value="TreeGrafter"/>
</dbReference>
<dbReference type="Gene3D" id="2.40.50.100">
    <property type="match status" value="1"/>
</dbReference>
<reference evidence="9" key="1">
    <citation type="submission" date="2020-10" db="EMBL/GenBank/DDBJ databases">
        <authorList>
            <person name="Gilroy R."/>
        </authorList>
    </citation>
    <scope>NUCLEOTIDE SEQUENCE</scope>
    <source>
        <strain evidence="9">CHK158-818</strain>
    </source>
</reference>
<organism evidence="9 10">
    <name type="scientific">Candidatus Gallibacteroides avistercoris</name>
    <dbReference type="NCBI Taxonomy" id="2840833"/>
    <lineage>
        <taxon>Bacteria</taxon>
        <taxon>Pseudomonadati</taxon>
        <taxon>Bacteroidota</taxon>
        <taxon>Bacteroidia</taxon>
        <taxon>Bacteroidales</taxon>
        <taxon>Bacteroidaceae</taxon>
        <taxon>Bacteroidaceae incertae sedis</taxon>
        <taxon>Candidatus Gallibacteroides</taxon>
    </lineage>
</organism>
<name>A0A9D1M7E4_9BACT</name>
<feature type="domain" description="YknX-like beta-barrel" evidence="8">
    <location>
        <begin position="209"/>
        <end position="284"/>
    </location>
</feature>
<dbReference type="InterPro" id="IPR058625">
    <property type="entry name" value="MdtA-like_BSH"/>
</dbReference>
<sequence length="398" mass="43257">MNYTKKTTGGIWAMLILALSFQGCSSSEQQNENPFRTNKVVKSSISSKVEATGTVEPITQVEVGTQVSGIVDKLYADYNSVVKKGELIAELDKVNLLNELAARKSDLATAKTEYEYQLKNYTRNKTLHEKQLISDYDYETAYYNYEKAKNSYEVSKNELAKAETNLGYATIYSPIDGIVLSRAVEEGQTVAASFETPTLFTIASDLTQMQVVADVDEADIGGVKEGQRVTFTVDAYPNDTFEGEVTQVRQEATTTNNVVTYEVVINAPNPDLKLKSGLTATVSIYTIEKENVLNIPAGALTFVPSSEKGKPVQTNNSTNNKSVYVLQNGQPVQKNIVVGVSTGTVVEVCEGLNEGDEVITGQNLVGGKNDMMDSAQGAPEGESSPFMPQRPGGNKNKK</sequence>